<evidence type="ECO:0000256" key="8">
    <source>
        <dbReference type="SAM" id="Phobius"/>
    </source>
</evidence>
<feature type="transmembrane region" description="Helical" evidence="8">
    <location>
        <begin position="273"/>
        <end position="293"/>
    </location>
</feature>
<evidence type="ECO:0000256" key="7">
    <source>
        <dbReference type="SAM" id="MobiDB-lite"/>
    </source>
</evidence>
<evidence type="ECO:0000256" key="2">
    <source>
        <dbReference type="ARBA" id="ARBA00022692"/>
    </source>
</evidence>
<feature type="transmembrane region" description="Helical" evidence="8">
    <location>
        <begin position="300"/>
        <end position="323"/>
    </location>
</feature>
<reference evidence="11" key="1">
    <citation type="submission" date="2016-11" db="UniProtKB">
        <authorList>
            <consortium name="WormBaseParasite"/>
        </authorList>
    </citation>
    <scope>IDENTIFICATION</scope>
</reference>
<keyword evidence="3 8" id="KW-1133">Transmembrane helix</keyword>
<proteinExistence type="inferred from homology"/>
<accession>A0A1I7XB87</accession>
<dbReference type="GO" id="GO:0042147">
    <property type="term" value="P:retrograde transport, endosome to Golgi"/>
    <property type="evidence" value="ECO:0007669"/>
    <property type="project" value="InterPro"/>
</dbReference>
<keyword evidence="5 8" id="KW-0472">Membrane</keyword>
<dbReference type="InterPro" id="IPR007305">
    <property type="entry name" value="Vesicle_transpt_Got1/SFT2"/>
</dbReference>
<feature type="domain" description="Abnormal cell migration protein 18-like fibronectin type I" evidence="9">
    <location>
        <begin position="45"/>
        <end position="109"/>
    </location>
</feature>
<dbReference type="GO" id="GO:0005829">
    <property type="term" value="C:cytosol"/>
    <property type="evidence" value="ECO:0007669"/>
    <property type="project" value="GOC"/>
</dbReference>
<keyword evidence="4" id="KW-0333">Golgi apparatus</keyword>
<dbReference type="InterPro" id="IPR045176">
    <property type="entry name" value="Got1"/>
</dbReference>
<comment type="similarity">
    <text evidence="6">Belongs to the GOT1 family.</text>
</comment>
<evidence type="ECO:0000313" key="10">
    <source>
        <dbReference type="Proteomes" id="UP000095283"/>
    </source>
</evidence>
<dbReference type="Pfam" id="PF23003">
    <property type="entry name" value="Fn1_2"/>
    <property type="match status" value="1"/>
</dbReference>
<protein>
    <submittedName>
        <fullName evidence="11">G_PROTEIN_RECEP_F2_4 domain-containing protein</fullName>
    </submittedName>
</protein>
<dbReference type="AlphaFoldDB" id="A0A1I7XB87"/>
<feature type="transmembrane region" description="Helical" evidence="8">
    <location>
        <begin position="410"/>
        <end position="428"/>
    </location>
</feature>
<dbReference type="WBParaSite" id="Hba_14709">
    <property type="protein sequence ID" value="Hba_14709"/>
    <property type="gene ID" value="Hba_14709"/>
</dbReference>
<evidence type="ECO:0000256" key="1">
    <source>
        <dbReference type="ARBA" id="ARBA00004653"/>
    </source>
</evidence>
<evidence type="ECO:0000256" key="4">
    <source>
        <dbReference type="ARBA" id="ARBA00023034"/>
    </source>
</evidence>
<evidence type="ECO:0000313" key="11">
    <source>
        <dbReference type="WBParaSite" id="Hba_14709"/>
    </source>
</evidence>
<name>A0A1I7XB87_HETBA</name>
<dbReference type="GO" id="GO:0006888">
    <property type="term" value="P:endoplasmic reticulum to Golgi vesicle-mediated transport"/>
    <property type="evidence" value="ECO:0007669"/>
    <property type="project" value="InterPro"/>
</dbReference>
<evidence type="ECO:0000259" key="9">
    <source>
        <dbReference type="Pfam" id="PF23003"/>
    </source>
</evidence>
<dbReference type="PANTHER" id="PTHR21493:SF9">
    <property type="entry name" value="GOLGI TRANSPORT PROTEIN 1-RELATED"/>
    <property type="match status" value="1"/>
</dbReference>
<organism evidence="10 11">
    <name type="scientific">Heterorhabditis bacteriophora</name>
    <name type="common">Entomopathogenic nematode worm</name>
    <dbReference type="NCBI Taxonomy" id="37862"/>
    <lineage>
        <taxon>Eukaryota</taxon>
        <taxon>Metazoa</taxon>
        <taxon>Ecdysozoa</taxon>
        <taxon>Nematoda</taxon>
        <taxon>Chromadorea</taxon>
        <taxon>Rhabditida</taxon>
        <taxon>Rhabditina</taxon>
        <taxon>Rhabditomorpha</taxon>
        <taxon>Strongyloidea</taxon>
        <taxon>Heterorhabditidae</taxon>
        <taxon>Heterorhabditis</taxon>
    </lineage>
</organism>
<comment type="subcellular location">
    <subcellularLocation>
        <location evidence="1">Golgi apparatus membrane</location>
        <topology evidence="1">Multi-pass membrane protein</topology>
    </subcellularLocation>
</comment>
<evidence type="ECO:0000256" key="3">
    <source>
        <dbReference type="ARBA" id="ARBA00022989"/>
    </source>
</evidence>
<feature type="region of interest" description="Disordered" evidence="7">
    <location>
        <begin position="439"/>
        <end position="461"/>
    </location>
</feature>
<dbReference type="GO" id="GO:0005783">
    <property type="term" value="C:endoplasmic reticulum"/>
    <property type="evidence" value="ECO:0007669"/>
    <property type="project" value="TreeGrafter"/>
</dbReference>
<dbReference type="InterPro" id="IPR055119">
    <property type="entry name" value="Mig18_Fn1"/>
</dbReference>
<dbReference type="Proteomes" id="UP000095283">
    <property type="component" value="Unplaced"/>
</dbReference>
<dbReference type="PANTHER" id="PTHR21493">
    <property type="entry name" value="CGI-141-RELATED/LIPASE CONTAINING PROTEIN"/>
    <property type="match status" value="1"/>
</dbReference>
<sequence length="563" mass="62790">MILLILLPLLAAAQDRVVSTGSMLRVIQTNGTDSIQSIFDSLPKECLKNGKKYKEGEKFELGHLLYQCQKYGVYSIEGCLTDKKYKMKIGERLVVDNVVYQCLAKDNSVYYRQTVCGILGQPECEQVDLPAALKTAQRMETADTVSQIQVPGLPPGWKLIDETGQQIPGTSARVISRTLIFNPVIQPERTRRQMGHGVGSVVGMEDVGTDKPPMPMSMLLGESNLNSKSASSLPSATNSNDASNKEIIRQTVSRTLQLTGENNAINGLKEDKIGVGLTAFGVFFIFLGILMFLDSALLAIGNLLFVVGITFVIGIQRTIVFFFEMRKLKGSTLFFGGILIVLFGWPLVGIIAEIWGFVLLFGGFLPGIVNLLRSIPGVNTITYLPGIRQDHYFLHITIRLDALKFHLIHIYFRCFGYFFSLLSPWLIVNGTGTRLQLGKSPIGNSNNGRDNRHLPLDSSKQEQATGSMTCIGLYGTVCSKRSDSRTNVGLCIISSRSHRMLSTARGGNYEILPIISTYTYYYHFSIVKRLRKYKINNQLSKETVIKEVEFIQLKYYTKEFVYD</sequence>
<dbReference type="Pfam" id="PF04178">
    <property type="entry name" value="Got1"/>
    <property type="match status" value="1"/>
</dbReference>
<feature type="transmembrane region" description="Helical" evidence="8">
    <location>
        <begin position="335"/>
        <end position="365"/>
    </location>
</feature>
<keyword evidence="10" id="KW-1185">Reference proteome</keyword>
<evidence type="ECO:0000256" key="6">
    <source>
        <dbReference type="ARBA" id="ARBA00025799"/>
    </source>
</evidence>
<dbReference type="GO" id="GO:0000139">
    <property type="term" value="C:Golgi membrane"/>
    <property type="evidence" value="ECO:0007669"/>
    <property type="project" value="UniProtKB-SubCell"/>
</dbReference>
<evidence type="ECO:0000256" key="5">
    <source>
        <dbReference type="ARBA" id="ARBA00023136"/>
    </source>
</evidence>
<keyword evidence="2 8" id="KW-0812">Transmembrane</keyword>